<dbReference type="InterPro" id="IPR002156">
    <property type="entry name" value="RNaseH_domain"/>
</dbReference>
<sequence length="254" mass="28698">MRWWTSLLNAPELINRIEASQEKVLLLYVDAASNPGGTGVGILLWSLEGDKIEYAMRFAFKATNNEADYEALSTGLTLQNALGAEHIHIKMDSQLLVGHVNGDFKIDETSERERNQEADGLSQLVTVGYKTFPKAMVVEWVEEEAFRTKEVMNNNALESEEKRAASVDKMATYKKKVAAYYNKNVRARQFLTGDLVLREIQASAMGKPGKLESHWEGPYIIRKIMGPVTYKLETLKGRQVPRSSNACDLRKYYV</sequence>
<dbReference type="PROSITE" id="PS50879">
    <property type="entry name" value="RNASE_H_1"/>
    <property type="match status" value="1"/>
</dbReference>
<protein>
    <recommendedName>
        <fullName evidence="1">RNase H type-1 domain-containing protein</fullName>
    </recommendedName>
</protein>
<dbReference type="EMBL" id="BAABME010002123">
    <property type="protein sequence ID" value="GAA0153147.1"/>
    <property type="molecule type" value="Genomic_DNA"/>
</dbReference>
<evidence type="ECO:0000313" key="2">
    <source>
        <dbReference type="EMBL" id="GAA0153147.1"/>
    </source>
</evidence>
<dbReference type="InterPro" id="IPR036397">
    <property type="entry name" value="RNaseH_sf"/>
</dbReference>
<name>A0AAV3PT94_LITER</name>
<proteinExistence type="predicted"/>
<keyword evidence="3" id="KW-1185">Reference proteome</keyword>
<evidence type="ECO:0000313" key="3">
    <source>
        <dbReference type="Proteomes" id="UP001454036"/>
    </source>
</evidence>
<accession>A0AAV3PT94</accession>
<evidence type="ECO:0000259" key="1">
    <source>
        <dbReference type="PROSITE" id="PS50879"/>
    </source>
</evidence>
<gene>
    <name evidence="2" type="ORF">LIER_11459</name>
</gene>
<dbReference type="Pfam" id="PF13456">
    <property type="entry name" value="RVT_3"/>
    <property type="match status" value="1"/>
</dbReference>
<comment type="caution">
    <text evidence="2">The sequence shown here is derived from an EMBL/GenBank/DDBJ whole genome shotgun (WGS) entry which is preliminary data.</text>
</comment>
<dbReference type="PANTHER" id="PTHR48475:SF2">
    <property type="entry name" value="RIBONUCLEASE H"/>
    <property type="match status" value="1"/>
</dbReference>
<dbReference type="GO" id="GO:0003676">
    <property type="term" value="F:nucleic acid binding"/>
    <property type="evidence" value="ECO:0007669"/>
    <property type="project" value="InterPro"/>
</dbReference>
<organism evidence="2 3">
    <name type="scientific">Lithospermum erythrorhizon</name>
    <name type="common">Purple gromwell</name>
    <name type="synonym">Lithospermum officinale var. erythrorhizon</name>
    <dbReference type="NCBI Taxonomy" id="34254"/>
    <lineage>
        <taxon>Eukaryota</taxon>
        <taxon>Viridiplantae</taxon>
        <taxon>Streptophyta</taxon>
        <taxon>Embryophyta</taxon>
        <taxon>Tracheophyta</taxon>
        <taxon>Spermatophyta</taxon>
        <taxon>Magnoliopsida</taxon>
        <taxon>eudicotyledons</taxon>
        <taxon>Gunneridae</taxon>
        <taxon>Pentapetalae</taxon>
        <taxon>asterids</taxon>
        <taxon>lamiids</taxon>
        <taxon>Boraginales</taxon>
        <taxon>Boraginaceae</taxon>
        <taxon>Boraginoideae</taxon>
        <taxon>Lithospermeae</taxon>
        <taxon>Lithospermum</taxon>
    </lineage>
</organism>
<dbReference type="Gene3D" id="3.30.420.10">
    <property type="entry name" value="Ribonuclease H-like superfamily/Ribonuclease H"/>
    <property type="match status" value="1"/>
</dbReference>
<dbReference type="Proteomes" id="UP001454036">
    <property type="component" value="Unassembled WGS sequence"/>
</dbReference>
<dbReference type="InterPro" id="IPR012337">
    <property type="entry name" value="RNaseH-like_sf"/>
</dbReference>
<dbReference type="SUPFAM" id="SSF53098">
    <property type="entry name" value="Ribonuclease H-like"/>
    <property type="match status" value="1"/>
</dbReference>
<dbReference type="PANTHER" id="PTHR48475">
    <property type="entry name" value="RIBONUCLEASE H"/>
    <property type="match status" value="1"/>
</dbReference>
<dbReference type="AlphaFoldDB" id="A0AAV3PT94"/>
<reference evidence="2 3" key="1">
    <citation type="submission" date="2024-01" db="EMBL/GenBank/DDBJ databases">
        <title>The complete chloroplast genome sequence of Lithospermum erythrorhizon: insights into the phylogenetic relationship among Boraginaceae species and the maternal lineages of purple gromwells.</title>
        <authorList>
            <person name="Okada T."/>
            <person name="Watanabe K."/>
        </authorList>
    </citation>
    <scope>NUCLEOTIDE SEQUENCE [LARGE SCALE GENOMIC DNA]</scope>
</reference>
<dbReference type="GO" id="GO:0004523">
    <property type="term" value="F:RNA-DNA hybrid ribonuclease activity"/>
    <property type="evidence" value="ECO:0007669"/>
    <property type="project" value="InterPro"/>
</dbReference>
<feature type="domain" description="RNase H type-1" evidence="1">
    <location>
        <begin position="21"/>
        <end position="166"/>
    </location>
</feature>